<gene>
    <name evidence="2" type="ORF">DCAF_LOCUS12942</name>
</gene>
<dbReference type="EMBL" id="CAWUPB010001108">
    <property type="protein sequence ID" value="CAK7337901.1"/>
    <property type="molecule type" value="Genomic_DNA"/>
</dbReference>
<dbReference type="AlphaFoldDB" id="A0AAV1RNC4"/>
<feature type="region of interest" description="Disordered" evidence="1">
    <location>
        <begin position="1"/>
        <end position="21"/>
    </location>
</feature>
<keyword evidence="3" id="KW-1185">Reference proteome</keyword>
<proteinExistence type="predicted"/>
<evidence type="ECO:0000313" key="3">
    <source>
        <dbReference type="Proteomes" id="UP001314170"/>
    </source>
</evidence>
<protein>
    <submittedName>
        <fullName evidence="2">Uncharacterized protein</fullName>
    </submittedName>
</protein>
<feature type="non-terminal residue" evidence="2">
    <location>
        <position position="1"/>
    </location>
</feature>
<sequence length="68" mass="7669">KQPIGLRQQPEPNARARATRPSLTRRLELPEPKKERLCLLGYLSGAHTINFIESKNELKDILTLFGSG</sequence>
<dbReference type="Proteomes" id="UP001314170">
    <property type="component" value="Unassembled WGS sequence"/>
</dbReference>
<comment type="caution">
    <text evidence="2">The sequence shown here is derived from an EMBL/GenBank/DDBJ whole genome shotgun (WGS) entry which is preliminary data.</text>
</comment>
<reference evidence="2 3" key="1">
    <citation type="submission" date="2024-01" db="EMBL/GenBank/DDBJ databases">
        <authorList>
            <person name="Waweru B."/>
        </authorList>
    </citation>
    <scope>NUCLEOTIDE SEQUENCE [LARGE SCALE GENOMIC DNA]</scope>
</reference>
<accession>A0AAV1RNC4</accession>
<organism evidence="2 3">
    <name type="scientific">Dovyalis caffra</name>
    <dbReference type="NCBI Taxonomy" id="77055"/>
    <lineage>
        <taxon>Eukaryota</taxon>
        <taxon>Viridiplantae</taxon>
        <taxon>Streptophyta</taxon>
        <taxon>Embryophyta</taxon>
        <taxon>Tracheophyta</taxon>
        <taxon>Spermatophyta</taxon>
        <taxon>Magnoliopsida</taxon>
        <taxon>eudicotyledons</taxon>
        <taxon>Gunneridae</taxon>
        <taxon>Pentapetalae</taxon>
        <taxon>rosids</taxon>
        <taxon>fabids</taxon>
        <taxon>Malpighiales</taxon>
        <taxon>Salicaceae</taxon>
        <taxon>Flacourtieae</taxon>
        <taxon>Dovyalis</taxon>
    </lineage>
</organism>
<evidence type="ECO:0000313" key="2">
    <source>
        <dbReference type="EMBL" id="CAK7337901.1"/>
    </source>
</evidence>
<evidence type="ECO:0000256" key="1">
    <source>
        <dbReference type="SAM" id="MobiDB-lite"/>
    </source>
</evidence>
<name>A0AAV1RNC4_9ROSI</name>